<keyword evidence="4" id="KW-1185">Reference proteome</keyword>
<keyword evidence="1" id="KW-0520">NAD</keyword>
<evidence type="ECO:0000313" key="3">
    <source>
        <dbReference type="EMBL" id="GAY31811.1"/>
    </source>
</evidence>
<protein>
    <recommendedName>
        <fullName evidence="2">TIR domain-containing protein</fullName>
    </recommendedName>
</protein>
<proteinExistence type="predicted"/>
<comment type="caution">
    <text evidence="3">The sequence shown here is derived from an EMBL/GenBank/DDBJ whole genome shotgun (WGS) entry which is preliminary data.</text>
</comment>
<evidence type="ECO:0000313" key="4">
    <source>
        <dbReference type="Proteomes" id="UP000236630"/>
    </source>
</evidence>
<dbReference type="Pfam" id="PF01582">
    <property type="entry name" value="TIR"/>
    <property type="match status" value="1"/>
</dbReference>
<dbReference type="SMART" id="SM00255">
    <property type="entry name" value="TIR"/>
    <property type="match status" value="1"/>
</dbReference>
<name>A0A2H5MW96_CITUN</name>
<accession>A0A2H5MW96</accession>
<dbReference type="Proteomes" id="UP000236630">
    <property type="component" value="Unassembled WGS sequence"/>
</dbReference>
<reference evidence="3 4" key="1">
    <citation type="journal article" date="2017" name="Front. Genet.">
        <title>Draft sequencing of the heterozygous diploid genome of Satsuma (Citrus unshiu Marc.) using a hybrid assembly approach.</title>
        <authorList>
            <person name="Shimizu T."/>
            <person name="Tanizawa Y."/>
            <person name="Mochizuki T."/>
            <person name="Nagasaki H."/>
            <person name="Yoshioka T."/>
            <person name="Toyoda A."/>
            <person name="Fujiyama A."/>
            <person name="Kaminuma E."/>
            <person name="Nakamura Y."/>
        </authorList>
    </citation>
    <scope>NUCLEOTIDE SEQUENCE [LARGE SCALE GENOMIC DNA]</scope>
    <source>
        <strain evidence="4">cv. Miyagawa wase</strain>
    </source>
</reference>
<dbReference type="PANTHER" id="PTHR32009">
    <property type="entry name" value="TMV RESISTANCE PROTEIN N-LIKE"/>
    <property type="match status" value="1"/>
</dbReference>
<dbReference type="GO" id="GO:0007165">
    <property type="term" value="P:signal transduction"/>
    <property type="evidence" value="ECO:0007669"/>
    <property type="project" value="InterPro"/>
</dbReference>
<dbReference type="STRING" id="55188.A0A2H5MW96"/>
<dbReference type="InterPro" id="IPR035897">
    <property type="entry name" value="Toll_tir_struct_dom_sf"/>
</dbReference>
<dbReference type="PROSITE" id="PS50104">
    <property type="entry name" value="TIR"/>
    <property type="match status" value="1"/>
</dbReference>
<gene>
    <name evidence="3" type="ORF">CUMW_272300</name>
</gene>
<dbReference type="SUPFAM" id="SSF52200">
    <property type="entry name" value="Toll/Interleukin receptor TIR domain"/>
    <property type="match status" value="1"/>
</dbReference>
<sequence length="162" mass="18301">MASSSFSSSHPHGSLTNPEIKYDVFLSFGGEDTWESFTSHLYSALSRESIETFIDNDLRRGDEISQSFLDAIEASSISVIIFLESHASSRWCLNELLKILKCKKEYAHIVTPVFYRVDLSYMRKETGLAPNLDNLKGAQDFCFENGKHEWQGSTINKGAIIH</sequence>
<dbReference type="Gene3D" id="3.40.50.10140">
    <property type="entry name" value="Toll/interleukin-1 receptor homology (TIR) domain"/>
    <property type="match status" value="1"/>
</dbReference>
<dbReference type="EMBL" id="BDQV01001255">
    <property type="protein sequence ID" value="GAY31811.1"/>
    <property type="molecule type" value="Genomic_DNA"/>
</dbReference>
<dbReference type="PANTHER" id="PTHR32009:SF155">
    <property type="entry name" value="DISEASE RESISTANCE PROTEIN (TIR-NBS-LRR CLASS)"/>
    <property type="match status" value="1"/>
</dbReference>
<evidence type="ECO:0000256" key="1">
    <source>
        <dbReference type="ARBA" id="ARBA00023027"/>
    </source>
</evidence>
<evidence type="ECO:0000259" key="2">
    <source>
        <dbReference type="PROSITE" id="PS50104"/>
    </source>
</evidence>
<dbReference type="AlphaFoldDB" id="A0A2H5MW96"/>
<dbReference type="InterPro" id="IPR000157">
    <property type="entry name" value="TIR_dom"/>
</dbReference>
<organism evidence="3 4">
    <name type="scientific">Citrus unshiu</name>
    <name type="common">Satsuma mandarin</name>
    <name type="synonym">Citrus nobilis var. unshiu</name>
    <dbReference type="NCBI Taxonomy" id="55188"/>
    <lineage>
        <taxon>Eukaryota</taxon>
        <taxon>Viridiplantae</taxon>
        <taxon>Streptophyta</taxon>
        <taxon>Embryophyta</taxon>
        <taxon>Tracheophyta</taxon>
        <taxon>Spermatophyta</taxon>
        <taxon>Magnoliopsida</taxon>
        <taxon>eudicotyledons</taxon>
        <taxon>Gunneridae</taxon>
        <taxon>Pentapetalae</taxon>
        <taxon>rosids</taxon>
        <taxon>malvids</taxon>
        <taxon>Sapindales</taxon>
        <taxon>Rutaceae</taxon>
        <taxon>Aurantioideae</taxon>
        <taxon>Citrus</taxon>
    </lineage>
</organism>
<feature type="domain" description="TIR" evidence="2">
    <location>
        <begin position="20"/>
        <end position="162"/>
    </location>
</feature>